<reference evidence="3 4" key="1">
    <citation type="submission" date="2016-10" db="EMBL/GenBank/DDBJ databases">
        <authorList>
            <person name="de Groot N.N."/>
        </authorList>
    </citation>
    <scope>NUCLEOTIDE SEQUENCE [LARGE SCALE GENOMIC DNA]</scope>
    <source>
        <strain evidence="3 4">CGMCC 1.10076</strain>
    </source>
</reference>
<dbReference type="RefSeq" id="WP_091398641.1">
    <property type="nucleotide sequence ID" value="NZ_BKAI01000010.1"/>
</dbReference>
<feature type="signal peptide" evidence="1">
    <location>
        <begin position="1"/>
        <end position="20"/>
    </location>
</feature>
<dbReference type="EMBL" id="FNEZ01000007">
    <property type="protein sequence ID" value="SDK50929.1"/>
    <property type="molecule type" value="Genomic_DNA"/>
</dbReference>
<evidence type="ECO:0000256" key="1">
    <source>
        <dbReference type="SAM" id="SignalP"/>
    </source>
</evidence>
<proteinExistence type="predicted"/>
<protein>
    <recommendedName>
        <fullName evidence="2">DUF4476 domain-containing protein</fullName>
    </recommendedName>
</protein>
<dbReference type="Pfam" id="PF14771">
    <property type="entry name" value="DUF4476"/>
    <property type="match status" value="1"/>
</dbReference>
<evidence type="ECO:0000259" key="2">
    <source>
        <dbReference type="Pfam" id="PF14771"/>
    </source>
</evidence>
<dbReference type="AlphaFoldDB" id="A0A1G9CH04"/>
<evidence type="ECO:0000313" key="3">
    <source>
        <dbReference type="EMBL" id="SDK50929.1"/>
    </source>
</evidence>
<dbReference type="InterPro" id="IPR028011">
    <property type="entry name" value="DUF4476"/>
</dbReference>
<feature type="domain" description="DUF4476" evidence="2">
    <location>
        <begin position="212"/>
        <end position="301"/>
    </location>
</feature>
<dbReference type="Proteomes" id="UP000199580">
    <property type="component" value="Unassembled WGS sequence"/>
</dbReference>
<dbReference type="STRING" id="1128970.SAMN04487935_3523"/>
<name>A0A1G9CH04_9FLAO</name>
<feature type="chain" id="PRO_5011644060" description="DUF4476 domain-containing protein" evidence="1">
    <location>
        <begin position="21"/>
        <end position="305"/>
    </location>
</feature>
<organism evidence="3 4">
    <name type="scientific">Flavobacterium noncentrifugens</name>
    <dbReference type="NCBI Taxonomy" id="1128970"/>
    <lineage>
        <taxon>Bacteria</taxon>
        <taxon>Pseudomonadati</taxon>
        <taxon>Bacteroidota</taxon>
        <taxon>Flavobacteriia</taxon>
        <taxon>Flavobacteriales</taxon>
        <taxon>Flavobacteriaceae</taxon>
        <taxon>Flavobacterium</taxon>
    </lineage>
</organism>
<sequence length="305" mass="34387">MTRKITFSFLFLVLNFTAFAQSNVGHLTIFSEDGDRFFLILNGERQNDIAQTNLRIEDLNQPYYNAKIIFEDKTLMDISKNNLALTDADEIFSDVTYKIKRDKNNKSKMKMNFFSMIPVEQHYVAPKNVYVMHYGQPQPPAMNVSQTTTTTTTAGTNMSVGMNTGGVNIGMNVNFNDPVVTTQTTTTTSGSFDNDNHAGHDHERGCNRKFAMLPADFNSALATVKNQKFDDTRLKTAKQITSANCLSAGQIAKIAEVFGFEESKLDYAKFAYDHCTERENYFKLNNIFSFSSSVDELTNFIQGQE</sequence>
<gene>
    <name evidence="3" type="ORF">SAMN04487935_3523</name>
</gene>
<accession>A0A1G9CH04</accession>
<keyword evidence="4" id="KW-1185">Reference proteome</keyword>
<dbReference type="OrthoDB" id="1033069at2"/>
<evidence type="ECO:0000313" key="4">
    <source>
        <dbReference type="Proteomes" id="UP000199580"/>
    </source>
</evidence>
<keyword evidence="1" id="KW-0732">Signal</keyword>